<protein>
    <recommendedName>
        <fullName evidence="1">Rad50/SbcC-type AAA domain-containing protein</fullName>
    </recommendedName>
</protein>
<dbReference type="Proteomes" id="UP000223559">
    <property type="component" value="Chromosome"/>
</dbReference>
<accession>A0A2D1KLP4</accession>
<dbReference type="GO" id="GO:0016887">
    <property type="term" value="F:ATP hydrolysis activity"/>
    <property type="evidence" value="ECO:0007669"/>
    <property type="project" value="InterPro"/>
</dbReference>
<feature type="domain" description="Rad50/SbcC-type AAA" evidence="1">
    <location>
        <begin position="352"/>
        <end position="529"/>
    </location>
</feature>
<dbReference type="Gene3D" id="3.20.20.140">
    <property type="entry name" value="Metal-dependent hydrolases"/>
    <property type="match status" value="1"/>
</dbReference>
<dbReference type="AlphaFoldDB" id="A0A2D1KLP4"/>
<dbReference type="InterPro" id="IPR054798">
    <property type="entry name" value="Spaf_1101-like"/>
</dbReference>
<dbReference type="InterPro" id="IPR016195">
    <property type="entry name" value="Pol/histidinol_Pase-like"/>
</dbReference>
<dbReference type="Gene3D" id="3.40.50.300">
    <property type="entry name" value="P-loop containing nucleotide triphosphate hydrolases"/>
    <property type="match status" value="1"/>
</dbReference>
<dbReference type="OrthoDB" id="9791620at2"/>
<dbReference type="GO" id="GO:0006302">
    <property type="term" value="P:double-strand break repair"/>
    <property type="evidence" value="ECO:0007669"/>
    <property type="project" value="InterPro"/>
</dbReference>
<name>A0A2D1KLP4_9LACO</name>
<dbReference type="InterPro" id="IPR038729">
    <property type="entry name" value="Rad50/SbcC_AAA"/>
</dbReference>
<organism evidence="2 3">
    <name type="scientific">Loigolactobacillus coryniformis subsp. torquens DSM 20004 = KCTC 3535</name>
    <dbReference type="NCBI Taxonomy" id="1423822"/>
    <lineage>
        <taxon>Bacteria</taxon>
        <taxon>Bacillati</taxon>
        <taxon>Bacillota</taxon>
        <taxon>Bacilli</taxon>
        <taxon>Lactobacillales</taxon>
        <taxon>Lactobacillaceae</taxon>
        <taxon>Loigolactobacillus</taxon>
    </lineage>
</organism>
<evidence type="ECO:0000259" key="1">
    <source>
        <dbReference type="Pfam" id="PF13476"/>
    </source>
</evidence>
<evidence type="ECO:0000313" key="3">
    <source>
        <dbReference type="Proteomes" id="UP000223559"/>
    </source>
</evidence>
<dbReference type="InterPro" id="IPR027417">
    <property type="entry name" value="P-loop_NTPase"/>
</dbReference>
<gene>
    <name evidence="2" type="ORF">LC20004_03640</name>
</gene>
<dbReference type="NCBIfam" id="NF045781">
    <property type="entry name" value="Spaf1101_AAA_ATP"/>
    <property type="match status" value="1"/>
</dbReference>
<dbReference type="Pfam" id="PF13476">
    <property type="entry name" value="AAA_23"/>
    <property type="match status" value="1"/>
</dbReference>
<sequence length="544" mass="62288">MQFREKEFNRRTKNSQLNLALTKIERIKQVYGEYQKTIVHFHTPASYDFKFVSDKKYLRSNANSRSYASFELSEVIQVARDYGLFNLPKITDEYLNDMVTKNPLFDNQKELITYLLIAMKLINNSIKLAVITDHNTVDGYERLKDAINILRSNYQKGSSMPKVIFGVEISCGDSLHVVGITDDSSTSRELVTEFLTENVLSVSAGTYLTSWEVIEWFRKQGFISYVAHINTSNVFKSDYGSGAYKKRLLSSKNMRLVGVSKLDKKDDLLKKLSDRGLNKPIVFLDEDSHCLEDLATKTFWVKGQELNFNMLRNAIEDSDISIRFDKPNLPAVFVKSVSINGDGFLGKQNSVFSVSFSTALNCIIGGRGTGKSTLLDCVSFVLSQHVRDLGQLKNICKQGQISLSISVDGKVYYLIFNPALTGVHEEAFLRGYLHGSEHQWDYLDHVEKRFNSEEIAKATRGKIQIFSFHDDSIYEITDKAKFLNYVFRSSYSVNELVKTASDRRITDFIESQLNLTSMKIPELSNQVQHLLNFTYKWSRWWSCE</sequence>
<proteinExistence type="predicted"/>
<keyword evidence="3" id="KW-1185">Reference proteome</keyword>
<dbReference type="KEGG" id="lcy:LC20004_03640"/>
<dbReference type="SUPFAM" id="SSF52540">
    <property type="entry name" value="P-loop containing nucleoside triphosphate hydrolases"/>
    <property type="match status" value="1"/>
</dbReference>
<reference evidence="2 3" key="1">
    <citation type="submission" date="2016-10" db="EMBL/GenBank/DDBJ databases">
        <title>The whole genome sequencing and assembly of L. cotyniformis subsp. torquens DSM 20004 strain.</title>
        <authorList>
            <person name="Park M.-K."/>
            <person name="Lee Y.-J."/>
            <person name="Yi H."/>
            <person name="Bahn Y.-S."/>
            <person name="Kim J.F."/>
            <person name="Lee D.-W."/>
        </authorList>
    </citation>
    <scope>NUCLEOTIDE SEQUENCE [LARGE SCALE GENOMIC DNA]</scope>
    <source>
        <strain evidence="2 3">DSM 20004</strain>
    </source>
</reference>
<dbReference type="SUPFAM" id="SSF89550">
    <property type="entry name" value="PHP domain-like"/>
    <property type="match status" value="1"/>
</dbReference>
<dbReference type="EMBL" id="CP017697">
    <property type="protein sequence ID" value="ATO43049.1"/>
    <property type="molecule type" value="Genomic_DNA"/>
</dbReference>
<evidence type="ECO:0000313" key="2">
    <source>
        <dbReference type="EMBL" id="ATO43049.1"/>
    </source>
</evidence>
<dbReference type="RefSeq" id="WP_099235809.1">
    <property type="nucleotide sequence ID" value="NZ_CP017697.1"/>
</dbReference>